<reference evidence="1 2" key="1">
    <citation type="journal article" date="2018" name="Elife">
        <title>Discovery and characterization of a prevalent human gut bacterial enzyme sufficient for the inactivation of a family of plant toxins.</title>
        <authorList>
            <person name="Koppel N."/>
            <person name="Bisanz J.E."/>
            <person name="Pandelia M.E."/>
            <person name="Turnbaugh P.J."/>
            <person name="Balskus E.P."/>
        </authorList>
    </citation>
    <scope>NUCLEOTIDE SEQUENCE [LARGE SCALE GENOMIC DNA]</scope>
    <source>
        <strain evidence="2">anaerobia AP69FAA</strain>
    </source>
</reference>
<accession>A0A369LEJ3</accession>
<organism evidence="1 2">
    <name type="scientific">Senegalimassilia anaerobia</name>
    <dbReference type="NCBI Taxonomy" id="1473216"/>
    <lineage>
        <taxon>Bacteria</taxon>
        <taxon>Bacillati</taxon>
        <taxon>Actinomycetota</taxon>
        <taxon>Coriobacteriia</taxon>
        <taxon>Coriobacteriales</taxon>
        <taxon>Coriobacteriaceae</taxon>
        <taxon>Senegalimassilia</taxon>
    </lineage>
</organism>
<dbReference type="Proteomes" id="UP000253792">
    <property type="component" value="Unassembled WGS sequence"/>
</dbReference>
<sequence>MDSRQPELSRLTLMCSDHEVAEFTWNHDRQAVTGKTHVLDAAHAPLMATDPSGNITRDRLSSWFKNRGIPDFRPDAADRLRAVGYPSAASLMASGFGTSLSDQYWIRPAGSASTWRDVNCFENDFSEELGELLLPHDASSVPSLIEKIRGNADLLASSPDAALNGNLPKRWTIEGGQRMLVKSGRSSGRFQEPFNEKIASVLCSRLLDEGDYVAYELEDGGFMKWTSRCKPMTDQVTEFVPAWALLCSSKRPSDLGLHDFYVSACAAHGLDVREDVEKMLVIDYLMANFDRHWNNFGVLIDSESREWLRAAPVFDTGEALWCDRELSQPFDGYTTPRAGMMRPFARKIDEQLGRYCRNLSWFDPSGLKGFSEEACDILLGNPFIANERGRIDKIREAIDLRAMMLTRHAHEISGGRGFMVPDMGAVCATGAAKRTGLHL</sequence>
<evidence type="ECO:0000313" key="1">
    <source>
        <dbReference type="EMBL" id="RDB57594.1"/>
    </source>
</evidence>
<comment type="caution">
    <text evidence="1">The sequence shown here is derived from an EMBL/GenBank/DDBJ whole genome shotgun (WGS) entry which is preliminary data.</text>
</comment>
<dbReference type="OrthoDB" id="9812605at2"/>
<dbReference type="EMBL" id="PPTP01000001">
    <property type="protein sequence ID" value="RDB57594.1"/>
    <property type="molecule type" value="Genomic_DNA"/>
</dbReference>
<evidence type="ECO:0008006" key="3">
    <source>
        <dbReference type="Google" id="ProtNLM"/>
    </source>
</evidence>
<proteinExistence type="predicted"/>
<name>A0A369LEJ3_9ACTN</name>
<dbReference type="Gene3D" id="1.10.1070.20">
    <property type="match status" value="1"/>
</dbReference>
<gene>
    <name evidence="1" type="ORF">C1880_00500</name>
</gene>
<evidence type="ECO:0000313" key="2">
    <source>
        <dbReference type="Proteomes" id="UP000253792"/>
    </source>
</evidence>
<dbReference type="AlphaFoldDB" id="A0A369LEJ3"/>
<keyword evidence="2" id="KW-1185">Reference proteome</keyword>
<protein>
    <recommendedName>
        <fullName evidence="3">Excisionase</fullName>
    </recommendedName>
</protein>